<feature type="region of interest" description="Disordered" evidence="11">
    <location>
        <begin position="530"/>
        <end position="580"/>
    </location>
</feature>
<keyword evidence="3" id="KW-0820">tRNA-binding</keyword>
<dbReference type="OrthoDB" id="6093671at2759"/>
<reference evidence="14" key="1">
    <citation type="journal article" date="2012" name="PLoS Genet.">
        <title>The genomes of the fungal plant pathogens Cladosporium fulvum and Dothistroma septosporum reveal adaptation to different hosts and lifestyles but also signatures of common ancestry.</title>
        <authorList>
            <person name="de Wit P.J.G.M."/>
            <person name="van der Burgt A."/>
            <person name="Oekmen B."/>
            <person name="Stergiopoulos I."/>
            <person name="Abd-Elsalam K.A."/>
            <person name="Aerts A.L."/>
            <person name="Bahkali A.H."/>
            <person name="Beenen H.G."/>
            <person name="Chettri P."/>
            <person name="Cox M.P."/>
            <person name="Datema E."/>
            <person name="de Vries R.P."/>
            <person name="Dhillon B."/>
            <person name="Ganley A.R."/>
            <person name="Griffiths S.A."/>
            <person name="Guo Y."/>
            <person name="Hamelin R.C."/>
            <person name="Henrissat B."/>
            <person name="Kabir M.S."/>
            <person name="Jashni M.K."/>
            <person name="Kema G."/>
            <person name="Klaubauf S."/>
            <person name="Lapidus A."/>
            <person name="Levasseur A."/>
            <person name="Lindquist E."/>
            <person name="Mehrabi R."/>
            <person name="Ohm R.A."/>
            <person name="Owen T.J."/>
            <person name="Salamov A."/>
            <person name="Schwelm A."/>
            <person name="Schijlen E."/>
            <person name="Sun H."/>
            <person name="van den Burg H.A."/>
            <person name="van Ham R.C.H.J."/>
            <person name="Zhang S."/>
            <person name="Goodwin S.B."/>
            <person name="Grigoriev I.V."/>
            <person name="Collemare J."/>
            <person name="Bradshaw R.E."/>
        </authorList>
    </citation>
    <scope>NUCLEOTIDE SEQUENCE [LARGE SCALE GENOMIC DNA]</scope>
    <source>
        <strain evidence="14">NZE10 / CBS 128990</strain>
    </source>
</reference>
<keyword evidence="5 10" id="KW-0808">Transferase</keyword>
<dbReference type="Pfam" id="PF01189">
    <property type="entry name" value="Methyltr_RsmB-F"/>
    <property type="match status" value="1"/>
</dbReference>
<dbReference type="GO" id="GO:0030488">
    <property type="term" value="P:tRNA methylation"/>
    <property type="evidence" value="ECO:0007669"/>
    <property type="project" value="TreeGrafter"/>
</dbReference>
<dbReference type="PANTHER" id="PTHR22808">
    <property type="entry name" value="NCL1 YEAST -RELATED NOL1/NOP2/FMU SUN DOMAIN-CONTAINING"/>
    <property type="match status" value="1"/>
</dbReference>
<comment type="subcellular location">
    <subcellularLocation>
        <location evidence="1">Nucleus</location>
    </subcellularLocation>
</comment>
<dbReference type="InterPro" id="IPR001678">
    <property type="entry name" value="MeTrfase_RsmB-F_NOP2_dom"/>
</dbReference>
<feature type="compositionally biased region" description="Gly residues" evidence="11">
    <location>
        <begin position="27"/>
        <end position="36"/>
    </location>
</feature>
<evidence type="ECO:0000259" key="12">
    <source>
        <dbReference type="PROSITE" id="PS51686"/>
    </source>
</evidence>
<evidence type="ECO:0000256" key="1">
    <source>
        <dbReference type="ARBA" id="ARBA00004123"/>
    </source>
</evidence>
<dbReference type="AlphaFoldDB" id="N1PT27"/>
<protein>
    <recommendedName>
        <fullName evidence="12">SAM-dependent MTase RsmB/NOP-type domain-containing protein</fullName>
    </recommendedName>
</protein>
<dbReference type="PROSITE" id="PS51686">
    <property type="entry name" value="SAM_MT_RSMB_NOP"/>
    <property type="match status" value="1"/>
</dbReference>
<dbReference type="GO" id="GO:0005634">
    <property type="term" value="C:nucleus"/>
    <property type="evidence" value="ECO:0007669"/>
    <property type="project" value="UniProtKB-SubCell"/>
</dbReference>
<dbReference type="GO" id="GO:0000049">
    <property type="term" value="F:tRNA binding"/>
    <property type="evidence" value="ECO:0007669"/>
    <property type="project" value="UniProtKB-KW"/>
</dbReference>
<feature type="region of interest" description="Disordered" evidence="11">
    <location>
        <begin position="1"/>
        <end position="45"/>
    </location>
</feature>
<feature type="region of interest" description="Disordered" evidence="11">
    <location>
        <begin position="860"/>
        <end position="880"/>
    </location>
</feature>
<dbReference type="InterPro" id="IPR018314">
    <property type="entry name" value="RsmB/NOL1/NOP2-like_CS"/>
</dbReference>
<dbReference type="OMA" id="QLFTEYV"/>
<comment type="similarity">
    <text evidence="2 10">Belongs to the class I-like SAM-binding methyltransferase superfamily. RsmB/NOP family.</text>
</comment>
<feature type="binding site" evidence="10">
    <location>
        <position position="252"/>
    </location>
    <ligand>
        <name>S-adenosyl-L-methionine</name>
        <dbReference type="ChEBI" id="CHEBI:59789"/>
    </ligand>
</feature>
<sequence length="951" mass="105093">MGRGGRGRGRGGGGGGGGRGRGRGRGRGGGGGGNGGRRNFVDDRQSFDQVNKTNEKFERFYNTLDLVPVGEERDAFWSKLRSELPNSFRFTGSKGHARGVRDNLVNRFFPLIKEIKHDGRPVELPKQIAWYPEGLGYRMATPKNVIRKYEPFKDFQKFLVSETGVGNISRQEEVSMIPPLLLDVQPHHTVLDLCAAPGSKSAQLIELIHAGEEERVDRAIRQIKGEPQNGAALNETNMIDGGRATGMLVANDVNYQRAQMLVHQVKRLNSPNLIVTNHDATMFPSIELPSDTLPGGQKRGRYLKFDRVLADVPCSGDGTCRKNPSIWKEWTPQNALGLYQTQVRILTRALQMTQVGGRVVYSTCSMNPVEDEAVVASAVERCGGSTKVKIVDCSDKLPGLVRSQGLKDWSIMNRNGQIYESWAEAEGFEDEQSRIVPGMFAPGSEEKIPLEHCMRVYPHQQDTGGFFIVALEKLSEIKAKPENESKSSNRNWVFAEPDLPTETAFTELLDEVSHTEPKEPVTVPELHNGETSAAQRQNQPDDASSATSLKRSAPAEDNSAATKKAKLEGVDTGRSEHVPIPPAVARAVEASGAEPGNQTVVSAATTVTPEATEAAADAPFEKTVPPTEAMQQSVQPKRRKDDPTSDEAFKFITPEHPELISIYDFYELQPLFPRDRFLVRNPAGDPVKGIYYSSQLVKDVLITNDKRGMKFVHAGVKMFMKQDAQGQNICRWRIQTEGLPIIEGWVGERRIIRLQKKATLRKLLVEMFPKVATDKKEDGAETGGWKDLGEIGEQVRDMGMGCCVLRVEASEDVGDDGFKEPLTLPLWKSMASVNLMLPKEDRRAMLLRIYNEDVELINHSDPKQQARNAQKQNAGSMPAEDVAKELQQKFKDESDVADVSTTAVDEASGFPVSDEGAIALEQDALAQVDHAEAKRMEGIENDEHKIHDAMP</sequence>
<dbReference type="STRING" id="675120.N1PT27"/>
<feature type="compositionally biased region" description="Gly residues" evidence="11">
    <location>
        <begin position="10"/>
        <end position="19"/>
    </location>
</feature>
<accession>N1PT27</accession>
<evidence type="ECO:0000256" key="3">
    <source>
        <dbReference type="ARBA" id="ARBA00022555"/>
    </source>
</evidence>
<dbReference type="eggNOG" id="KOG2198">
    <property type="taxonomic scope" value="Eukaryota"/>
</dbReference>
<dbReference type="InterPro" id="IPR023270">
    <property type="entry name" value="RCMT_NCL1"/>
</dbReference>
<evidence type="ECO:0000256" key="4">
    <source>
        <dbReference type="ARBA" id="ARBA00022603"/>
    </source>
</evidence>
<feature type="compositionally biased region" description="Low complexity" evidence="11">
    <location>
        <begin position="865"/>
        <end position="874"/>
    </location>
</feature>
<keyword evidence="8 10" id="KW-0694">RNA-binding</keyword>
<evidence type="ECO:0000256" key="8">
    <source>
        <dbReference type="ARBA" id="ARBA00022884"/>
    </source>
</evidence>
<dbReference type="Pfam" id="PF25378">
    <property type="entry name" value="PUA_NSUN2"/>
    <property type="match status" value="1"/>
</dbReference>
<evidence type="ECO:0000256" key="10">
    <source>
        <dbReference type="PROSITE-ProRule" id="PRU01023"/>
    </source>
</evidence>
<feature type="binding site" evidence="10">
    <location>
        <position position="311"/>
    </location>
    <ligand>
        <name>S-adenosyl-L-methionine</name>
        <dbReference type="ChEBI" id="CHEBI:59789"/>
    </ligand>
</feature>
<evidence type="ECO:0000256" key="6">
    <source>
        <dbReference type="ARBA" id="ARBA00022691"/>
    </source>
</evidence>
<feature type="domain" description="SAM-dependent MTase RsmB/NOP-type" evidence="12">
    <location>
        <begin position="76"/>
        <end position="474"/>
    </location>
</feature>
<keyword evidence="7" id="KW-0819">tRNA processing</keyword>
<dbReference type="PANTHER" id="PTHR22808:SF1">
    <property type="entry name" value="RNA CYTOSINE-C(5)-METHYLTRANSFERASE NSUN2-RELATED"/>
    <property type="match status" value="1"/>
</dbReference>
<dbReference type="HOGENOM" id="CLU_005316_4_2_1"/>
<evidence type="ECO:0000313" key="13">
    <source>
        <dbReference type="EMBL" id="EME46093.1"/>
    </source>
</evidence>
<dbReference type="InterPro" id="IPR023267">
    <property type="entry name" value="RCMT"/>
</dbReference>
<feature type="active site" description="Nucleophile" evidence="10">
    <location>
        <position position="364"/>
    </location>
</feature>
<feature type="compositionally biased region" description="Basic and acidic residues" evidence="11">
    <location>
        <begin position="565"/>
        <end position="577"/>
    </location>
</feature>
<evidence type="ECO:0000256" key="5">
    <source>
        <dbReference type="ARBA" id="ARBA00022679"/>
    </source>
</evidence>
<feature type="compositionally biased region" description="Polar residues" evidence="11">
    <location>
        <begin position="530"/>
        <end position="550"/>
    </location>
</feature>
<dbReference type="GO" id="GO:0005737">
    <property type="term" value="C:cytoplasm"/>
    <property type="evidence" value="ECO:0007669"/>
    <property type="project" value="TreeGrafter"/>
</dbReference>
<evidence type="ECO:0000313" key="14">
    <source>
        <dbReference type="Proteomes" id="UP000016933"/>
    </source>
</evidence>
<reference evidence="13 14" key="2">
    <citation type="journal article" date="2012" name="PLoS Pathog.">
        <title>Diverse lifestyles and strategies of plant pathogenesis encoded in the genomes of eighteen Dothideomycetes fungi.</title>
        <authorList>
            <person name="Ohm R.A."/>
            <person name="Feau N."/>
            <person name="Henrissat B."/>
            <person name="Schoch C.L."/>
            <person name="Horwitz B.A."/>
            <person name="Barry K.W."/>
            <person name="Condon B.J."/>
            <person name="Copeland A.C."/>
            <person name="Dhillon B."/>
            <person name="Glaser F."/>
            <person name="Hesse C.N."/>
            <person name="Kosti I."/>
            <person name="LaButti K."/>
            <person name="Lindquist E.A."/>
            <person name="Lucas S."/>
            <person name="Salamov A.A."/>
            <person name="Bradshaw R.E."/>
            <person name="Ciuffetti L."/>
            <person name="Hamelin R.C."/>
            <person name="Kema G.H.J."/>
            <person name="Lawrence C."/>
            <person name="Scott J.A."/>
            <person name="Spatafora J.W."/>
            <person name="Turgeon B.G."/>
            <person name="de Wit P.J.G.M."/>
            <person name="Zhong S."/>
            <person name="Goodwin S.B."/>
            <person name="Grigoriev I.V."/>
        </authorList>
    </citation>
    <scope>NUCLEOTIDE SEQUENCE [LARGE SCALE GENOMIC DNA]</scope>
    <source>
        <strain evidence="14">NZE10 / CBS 128990</strain>
    </source>
</reference>
<proteinExistence type="inferred from homology"/>
<feature type="region of interest" description="Disordered" evidence="11">
    <location>
        <begin position="613"/>
        <end position="645"/>
    </location>
</feature>
<name>N1PT27_DOTSN</name>
<evidence type="ECO:0000256" key="7">
    <source>
        <dbReference type="ARBA" id="ARBA00022694"/>
    </source>
</evidence>
<keyword evidence="4 10" id="KW-0489">Methyltransferase</keyword>
<evidence type="ECO:0000256" key="9">
    <source>
        <dbReference type="ARBA" id="ARBA00023242"/>
    </source>
</evidence>
<dbReference type="PRINTS" id="PR02008">
    <property type="entry name" value="RCMTFAMILY"/>
</dbReference>
<dbReference type="InterPro" id="IPR049560">
    <property type="entry name" value="MeTrfase_RsmB-F_NOP2_cat"/>
</dbReference>
<keyword evidence="14" id="KW-1185">Reference proteome</keyword>
<feature type="binding site" evidence="10">
    <location>
        <begin position="194"/>
        <end position="200"/>
    </location>
    <ligand>
        <name>S-adenosyl-L-methionine</name>
        <dbReference type="ChEBI" id="CHEBI:59789"/>
    </ligand>
</feature>
<evidence type="ECO:0000256" key="11">
    <source>
        <dbReference type="SAM" id="MobiDB-lite"/>
    </source>
</evidence>
<dbReference type="PROSITE" id="PS01153">
    <property type="entry name" value="NOL1_NOP2_SUN"/>
    <property type="match status" value="1"/>
</dbReference>
<dbReference type="InterPro" id="IPR029063">
    <property type="entry name" value="SAM-dependent_MTases_sf"/>
</dbReference>
<gene>
    <name evidence="13" type="ORF">DOTSEDRAFT_70180</name>
</gene>
<keyword evidence="6 10" id="KW-0949">S-adenosyl-L-methionine</keyword>
<dbReference type="GO" id="GO:0016428">
    <property type="term" value="F:tRNA (cytidine-5-)-methyltransferase activity"/>
    <property type="evidence" value="ECO:0007669"/>
    <property type="project" value="InterPro"/>
</dbReference>
<organism evidence="13 14">
    <name type="scientific">Dothistroma septosporum (strain NZE10 / CBS 128990)</name>
    <name type="common">Red band needle blight fungus</name>
    <name type="synonym">Mycosphaerella pini</name>
    <dbReference type="NCBI Taxonomy" id="675120"/>
    <lineage>
        <taxon>Eukaryota</taxon>
        <taxon>Fungi</taxon>
        <taxon>Dikarya</taxon>
        <taxon>Ascomycota</taxon>
        <taxon>Pezizomycotina</taxon>
        <taxon>Dothideomycetes</taxon>
        <taxon>Dothideomycetidae</taxon>
        <taxon>Mycosphaerellales</taxon>
        <taxon>Mycosphaerellaceae</taxon>
        <taxon>Dothistroma</taxon>
    </lineage>
</organism>
<evidence type="ECO:0000256" key="2">
    <source>
        <dbReference type="ARBA" id="ARBA00007494"/>
    </source>
</evidence>
<dbReference type="InterPro" id="IPR057285">
    <property type="entry name" value="Pre-PUA_NSUN2"/>
</dbReference>
<keyword evidence="9" id="KW-0539">Nucleus</keyword>
<dbReference type="PRINTS" id="PR02011">
    <property type="entry name" value="RCMTNCL1"/>
</dbReference>
<dbReference type="InterPro" id="IPR057286">
    <property type="entry name" value="PUA_NSUN2"/>
</dbReference>
<dbReference type="EMBL" id="KB446537">
    <property type="protein sequence ID" value="EME46093.1"/>
    <property type="molecule type" value="Genomic_DNA"/>
</dbReference>
<dbReference type="Pfam" id="PF25376">
    <property type="entry name" value="Pre-PUA_NSUN2"/>
    <property type="match status" value="1"/>
</dbReference>
<feature type="binding site" evidence="10">
    <location>
        <position position="279"/>
    </location>
    <ligand>
        <name>S-adenosyl-L-methionine</name>
        <dbReference type="ChEBI" id="CHEBI:59789"/>
    </ligand>
</feature>
<dbReference type="Gene3D" id="3.40.50.150">
    <property type="entry name" value="Vaccinia Virus protein VP39"/>
    <property type="match status" value="1"/>
</dbReference>
<dbReference type="SUPFAM" id="SSF53335">
    <property type="entry name" value="S-adenosyl-L-methionine-dependent methyltransferases"/>
    <property type="match status" value="1"/>
</dbReference>
<dbReference type="Proteomes" id="UP000016933">
    <property type="component" value="Unassembled WGS sequence"/>
</dbReference>